<evidence type="ECO:0000313" key="2">
    <source>
        <dbReference type="Proteomes" id="UP000799770"/>
    </source>
</evidence>
<keyword evidence="2" id="KW-1185">Reference proteome</keyword>
<dbReference type="InterPro" id="IPR052895">
    <property type="entry name" value="HetReg/Transcr_Mod"/>
</dbReference>
<dbReference type="PANTHER" id="PTHR24148">
    <property type="entry name" value="ANKYRIN REPEAT DOMAIN-CONTAINING PROTEIN 39 HOMOLOG-RELATED"/>
    <property type="match status" value="1"/>
</dbReference>
<accession>A0A6A5YKU3</accession>
<evidence type="ECO:0008006" key="3">
    <source>
        <dbReference type="Google" id="ProtNLM"/>
    </source>
</evidence>
<reference evidence="1" key="1">
    <citation type="journal article" date="2020" name="Stud. Mycol.">
        <title>101 Dothideomycetes genomes: a test case for predicting lifestyles and emergence of pathogens.</title>
        <authorList>
            <person name="Haridas S."/>
            <person name="Albert R."/>
            <person name="Binder M."/>
            <person name="Bloem J."/>
            <person name="Labutti K."/>
            <person name="Salamov A."/>
            <person name="Andreopoulos B."/>
            <person name="Baker S."/>
            <person name="Barry K."/>
            <person name="Bills G."/>
            <person name="Bluhm B."/>
            <person name="Cannon C."/>
            <person name="Castanera R."/>
            <person name="Culley D."/>
            <person name="Daum C."/>
            <person name="Ezra D."/>
            <person name="Gonzalez J."/>
            <person name="Henrissat B."/>
            <person name="Kuo A."/>
            <person name="Liang C."/>
            <person name="Lipzen A."/>
            <person name="Lutzoni F."/>
            <person name="Magnuson J."/>
            <person name="Mondo S."/>
            <person name="Nolan M."/>
            <person name="Ohm R."/>
            <person name="Pangilinan J."/>
            <person name="Park H.-J."/>
            <person name="Ramirez L."/>
            <person name="Alfaro M."/>
            <person name="Sun H."/>
            <person name="Tritt A."/>
            <person name="Yoshinaga Y."/>
            <person name="Zwiers L.-H."/>
            <person name="Turgeon B."/>
            <person name="Goodwin S."/>
            <person name="Spatafora J."/>
            <person name="Crous P."/>
            <person name="Grigoriev I."/>
        </authorList>
    </citation>
    <scope>NUCLEOTIDE SEQUENCE</scope>
    <source>
        <strain evidence="1">CBS 627.86</strain>
    </source>
</reference>
<evidence type="ECO:0000313" key="1">
    <source>
        <dbReference type="EMBL" id="KAF2107869.1"/>
    </source>
</evidence>
<name>A0A6A5YKU3_9PLEO</name>
<dbReference type="PANTHER" id="PTHR24148:SF77">
    <property type="entry name" value="HETEROKARYON INCOMPATIBILITY DOMAIN-CONTAINING PROTEIN"/>
    <property type="match status" value="1"/>
</dbReference>
<dbReference type="OrthoDB" id="2157530at2759"/>
<proteinExistence type="predicted"/>
<protein>
    <recommendedName>
        <fullName evidence="3">Heterokaryon incompatibility domain-containing protein</fullName>
    </recommendedName>
</protein>
<gene>
    <name evidence="1" type="ORF">BDV96DRAFT_606141</name>
</gene>
<organism evidence="1 2">
    <name type="scientific">Lophiotrema nucula</name>
    <dbReference type="NCBI Taxonomy" id="690887"/>
    <lineage>
        <taxon>Eukaryota</taxon>
        <taxon>Fungi</taxon>
        <taxon>Dikarya</taxon>
        <taxon>Ascomycota</taxon>
        <taxon>Pezizomycotina</taxon>
        <taxon>Dothideomycetes</taxon>
        <taxon>Pleosporomycetidae</taxon>
        <taxon>Pleosporales</taxon>
        <taxon>Lophiotremataceae</taxon>
        <taxon>Lophiotrema</taxon>
    </lineage>
</organism>
<dbReference type="EMBL" id="ML977351">
    <property type="protein sequence ID" value="KAF2107869.1"/>
    <property type="molecule type" value="Genomic_DNA"/>
</dbReference>
<sequence length="393" mass="45702">MDIITQMADVRLQIYPEKTLGSWAVSSIRQWRFEIAWEPVIAIWSRNYWKRMWIIQELALNLNMTLFMCGSQGPEGQSLRLIGIPPSSNSTQISPDHDKTKEEVYQEFAYILLKQCERLDEVLSWCSLVEGSALPSWVPDWSTPFNRYQLHWLRIRKAGGDMRAAWSVSDSGKELWITGIIIDDVKVVGLPLSQSIPYRTFRRDPLAMHRTLLQDHENAHQNSSLLDIYWVDWDQLKEPDPWDFGMDHFWTFGMPKITKTENATRDSWQIFDRFRQSNTHFPVFGQCLKDLFPNMRKYRVEAISKYKYPGAPVDEWRHHPHELTEKHSANIHISRLALDGRKLITTETGFLGLAPEETRRGDVIAVYMTVIFPLCCVDLGRPSNTLENATSMA</sequence>
<dbReference type="AlphaFoldDB" id="A0A6A5YKU3"/>
<dbReference type="Proteomes" id="UP000799770">
    <property type="component" value="Unassembled WGS sequence"/>
</dbReference>